<evidence type="ECO:0000259" key="3">
    <source>
        <dbReference type="PROSITE" id="PS50158"/>
    </source>
</evidence>
<name>A0A2G8KJP7_STIJA</name>
<feature type="compositionally biased region" description="Basic residues" evidence="2">
    <location>
        <begin position="236"/>
        <end position="246"/>
    </location>
</feature>
<dbReference type="OrthoDB" id="10068383at2759"/>
<evidence type="ECO:0000313" key="5">
    <source>
        <dbReference type="Proteomes" id="UP000230750"/>
    </source>
</evidence>
<dbReference type="EMBL" id="MRZV01000534">
    <property type="protein sequence ID" value="PIK48224.1"/>
    <property type="molecule type" value="Genomic_DNA"/>
</dbReference>
<dbReference type="SMART" id="SM00343">
    <property type="entry name" value="ZnF_C2HC"/>
    <property type="match status" value="1"/>
</dbReference>
<accession>A0A2G8KJP7</accession>
<dbReference type="Proteomes" id="UP000230750">
    <property type="component" value="Unassembled WGS sequence"/>
</dbReference>
<dbReference type="AlphaFoldDB" id="A0A2G8KJP7"/>
<dbReference type="GO" id="GO:0008270">
    <property type="term" value="F:zinc ion binding"/>
    <property type="evidence" value="ECO:0007669"/>
    <property type="project" value="UniProtKB-KW"/>
</dbReference>
<comment type="caution">
    <text evidence="4">The sequence shown here is derived from an EMBL/GenBank/DDBJ whole genome shotgun (WGS) entry which is preliminary data.</text>
</comment>
<dbReference type="PANTHER" id="PTHR33198:SF20">
    <property type="entry name" value="RETROTRANSPOSON GAG DOMAIN-CONTAINING PROTEIN"/>
    <property type="match status" value="1"/>
</dbReference>
<dbReference type="PROSITE" id="PS50158">
    <property type="entry name" value="ZF_CCHC"/>
    <property type="match status" value="1"/>
</dbReference>
<proteinExistence type="predicted"/>
<feature type="domain" description="CCHC-type" evidence="3">
    <location>
        <begin position="210"/>
        <end position="226"/>
    </location>
</feature>
<evidence type="ECO:0000313" key="4">
    <source>
        <dbReference type="EMBL" id="PIK48224.1"/>
    </source>
</evidence>
<organism evidence="4 5">
    <name type="scientific">Stichopus japonicus</name>
    <name type="common">Sea cucumber</name>
    <dbReference type="NCBI Taxonomy" id="307972"/>
    <lineage>
        <taxon>Eukaryota</taxon>
        <taxon>Metazoa</taxon>
        <taxon>Echinodermata</taxon>
        <taxon>Eleutherozoa</taxon>
        <taxon>Echinozoa</taxon>
        <taxon>Holothuroidea</taxon>
        <taxon>Aspidochirotacea</taxon>
        <taxon>Aspidochirotida</taxon>
        <taxon>Stichopodidae</taxon>
        <taxon>Apostichopus</taxon>
    </lineage>
</organism>
<evidence type="ECO:0000256" key="2">
    <source>
        <dbReference type="SAM" id="MobiDB-lite"/>
    </source>
</evidence>
<reference evidence="4 5" key="1">
    <citation type="journal article" date="2017" name="PLoS Biol.">
        <title>The sea cucumber genome provides insights into morphological evolution and visceral regeneration.</title>
        <authorList>
            <person name="Zhang X."/>
            <person name="Sun L."/>
            <person name="Yuan J."/>
            <person name="Sun Y."/>
            <person name="Gao Y."/>
            <person name="Zhang L."/>
            <person name="Li S."/>
            <person name="Dai H."/>
            <person name="Hamel J.F."/>
            <person name="Liu C."/>
            <person name="Yu Y."/>
            <person name="Liu S."/>
            <person name="Lin W."/>
            <person name="Guo K."/>
            <person name="Jin S."/>
            <person name="Xu P."/>
            <person name="Storey K.B."/>
            <person name="Huan P."/>
            <person name="Zhang T."/>
            <person name="Zhou Y."/>
            <person name="Zhang J."/>
            <person name="Lin C."/>
            <person name="Li X."/>
            <person name="Xing L."/>
            <person name="Huo D."/>
            <person name="Sun M."/>
            <person name="Wang L."/>
            <person name="Mercier A."/>
            <person name="Li F."/>
            <person name="Yang H."/>
            <person name="Xiang J."/>
        </authorList>
    </citation>
    <scope>NUCLEOTIDE SEQUENCE [LARGE SCALE GENOMIC DNA]</scope>
    <source>
        <strain evidence="4">Shaxun</strain>
        <tissue evidence="4">Muscle</tissue>
    </source>
</reference>
<keyword evidence="1" id="KW-0479">Metal-binding</keyword>
<feature type="region of interest" description="Disordered" evidence="2">
    <location>
        <begin position="225"/>
        <end position="267"/>
    </location>
</feature>
<dbReference type="GO" id="GO:0003676">
    <property type="term" value="F:nucleic acid binding"/>
    <property type="evidence" value="ECO:0007669"/>
    <property type="project" value="InterPro"/>
</dbReference>
<feature type="compositionally biased region" description="Basic and acidic residues" evidence="2">
    <location>
        <begin position="247"/>
        <end position="267"/>
    </location>
</feature>
<keyword evidence="5" id="KW-1185">Reference proteome</keyword>
<dbReference type="PANTHER" id="PTHR33198">
    <property type="entry name" value="ANK_REP_REGION DOMAIN-CONTAINING PROTEIN-RELATED"/>
    <property type="match status" value="1"/>
</dbReference>
<sequence>MLNDLPNAFHNFEQYCKLIFSGPLLKKTGPEKVTFLLLWLGQEGITIFNSWELTDQDKAAPDTVFGKFKTHFEPKSNFRLNRFHLHNYKQQSHETTDDFVTRCKIQAKKCKLTDEALQEKLIEQLILGTKHKKVQESLLGKDEKHTLDNAIDIARTHEATQLHMEELTNSSSVNVNAVRRYKPNTASRSPQCGRCGLNHNDGEYPALGTKCNKCGKIGHWKRVCRSKSKPQLPSKRFGKTPKNKKWDKRDVNELSQDQDQKSQRSTD</sequence>
<protein>
    <recommendedName>
        <fullName evidence="3">CCHC-type domain-containing protein</fullName>
    </recommendedName>
</protein>
<keyword evidence="1" id="KW-0862">Zinc</keyword>
<dbReference type="Gene3D" id="4.10.60.10">
    <property type="entry name" value="Zinc finger, CCHC-type"/>
    <property type="match status" value="1"/>
</dbReference>
<gene>
    <name evidence="4" type="ORF">BSL78_14910</name>
</gene>
<evidence type="ECO:0000256" key="1">
    <source>
        <dbReference type="PROSITE-ProRule" id="PRU00047"/>
    </source>
</evidence>
<dbReference type="STRING" id="307972.A0A2G8KJP7"/>
<keyword evidence="1" id="KW-0863">Zinc-finger</keyword>
<dbReference type="InterPro" id="IPR001878">
    <property type="entry name" value="Znf_CCHC"/>
</dbReference>